<name>A0ABQ3V1L5_9CHLR</name>
<evidence type="ECO:0000259" key="2">
    <source>
        <dbReference type="Pfam" id="PF00174"/>
    </source>
</evidence>
<dbReference type="Pfam" id="PF00174">
    <property type="entry name" value="Oxidored_molyb"/>
    <property type="match status" value="1"/>
</dbReference>
<reference evidence="3 4" key="1">
    <citation type="journal article" date="2021" name="Int. J. Syst. Evol. Microbiol.">
        <title>Reticulibacter mediterranei gen. nov., sp. nov., within the new family Reticulibacteraceae fam. nov., and Ktedonospora formicarum gen. nov., sp. nov., Ktedonobacter robiniae sp. nov., Dictyobacter formicarum sp. nov. and Dictyobacter arantiisoli sp. nov., belonging to the class Ktedonobacteria.</title>
        <authorList>
            <person name="Yabe S."/>
            <person name="Zheng Y."/>
            <person name="Wang C.M."/>
            <person name="Sakai Y."/>
            <person name="Abe K."/>
            <person name="Yokota A."/>
            <person name="Donadio S."/>
            <person name="Cavaletti L."/>
            <person name="Monciardini P."/>
        </authorList>
    </citation>
    <scope>NUCLEOTIDE SEQUENCE [LARGE SCALE GENOMIC DNA]</scope>
    <source>
        <strain evidence="3 4">SOSP1-30</strain>
    </source>
</reference>
<dbReference type="EMBL" id="BNJG01000003">
    <property type="protein sequence ID" value="GHO59039.1"/>
    <property type="molecule type" value="Genomic_DNA"/>
</dbReference>
<dbReference type="InterPro" id="IPR000572">
    <property type="entry name" value="OxRdtase_Mopterin-bd_dom"/>
</dbReference>
<protein>
    <recommendedName>
        <fullName evidence="2">Oxidoreductase molybdopterin-binding domain-containing protein</fullName>
    </recommendedName>
</protein>
<dbReference type="SUPFAM" id="SSF56524">
    <property type="entry name" value="Oxidoreductase molybdopterin-binding domain"/>
    <property type="match status" value="1"/>
</dbReference>
<dbReference type="Proteomes" id="UP000654345">
    <property type="component" value="Unassembled WGS sequence"/>
</dbReference>
<feature type="region of interest" description="Disordered" evidence="1">
    <location>
        <begin position="1"/>
        <end position="25"/>
    </location>
</feature>
<accession>A0ABQ3V1L5</accession>
<evidence type="ECO:0000313" key="4">
    <source>
        <dbReference type="Proteomes" id="UP000654345"/>
    </source>
</evidence>
<feature type="domain" description="Oxidoreductase molybdopterin-binding" evidence="2">
    <location>
        <begin position="39"/>
        <end position="148"/>
    </location>
</feature>
<gene>
    <name evidence="3" type="ORF">KSB_75140</name>
</gene>
<dbReference type="PANTHER" id="PTHR43032:SF4">
    <property type="entry name" value="OXIDOREDUCTASE MOLYBDOPTERIN-BINDING DOMAIN-CONTAINING PROTEIN"/>
    <property type="match status" value="1"/>
</dbReference>
<evidence type="ECO:0000256" key="1">
    <source>
        <dbReference type="SAM" id="MobiDB-lite"/>
    </source>
</evidence>
<keyword evidence="4" id="KW-1185">Reference proteome</keyword>
<evidence type="ECO:0000313" key="3">
    <source>
        <dbReference type="EMBL" id="GHO59039.1"/>
    </source>
</evidence>
<dbReference type="PANTHER" id="PTHR43032">
    <property type="entry name" value="PROTEIN-METHIONINE-SULFOXIDE REDUCTASE"/>
    <property type="match status" value="1"/>
</dbReference>
<comment type="caution">
    <text evidence="3">The sequence shown here is derived from an EMBL/GenBank/DDBJ whole genome shotgun (WGS) entry which is preliminary data.</text>
</comment>
<proteinExistence type="predicted"/>
<dbReference type="InterPro" id="IPR036374">
    <property type="entry name" value="OxRdtase_Mopterin-bd_sf"/>
</dbReference>
<sequence>MSEGFVSRGFRGRRKPGDESGRIPPGQYLERGFPVLSAGPTPHTPLATWDFSLLGEVDQPKRWTWDAFRALPHEMVTKDIHCVTKWSKRDTHWEGVSVDTLLEQVEYDANYVIAFSDGGYTTNLPLEDVLDGKAWVVYAYDGQPLTPNTVDQHACWFPTSTSGRAPSGSEVCDWSIGMNRASGSRLATIITVIHGKKNDTGATKLAAWRGGCDAGRNSAGEEYYTRRSSLEGASTRTACGCTTHG</sequence>
<dbReference type="Gene3D" id="3.90.420.10">
    <property type="entry name" value="Oxidoreductase, molybdopterin-binding domain"/>
    <property type="match status" value="1"/>
</dbReference>
<organism evidence="3 4">
    <name type="scientific">Ktedonobacter robiniae</name>
    <dbReference type="NCBI Taxonomy" id="2778365"/>
    <lineage>
        <taxon>Bacteria</taxon>
        <taxon>Bacillati</taxon>
        <taxon>Chloroflexota</taxon>
        <taxon>Ktedonobacteria</taxon>
        <taxon>Ktedonobacterales</taxon>
        <taxon>Ktedonobacteraceae</taxon>
        <taxon>Ktedonobacter</taxon>
    </lineage>
</organism>